<evidence type="ECO:0000256" key="6">
    <source>
        <dbReference type="SAM" id="MobiDB-lite"/>
    </source>
</evidence>
<keyword evidence="2 5" id="KW-0547">Nucleotide-binding</keyword>
<dbReference type="Pfam" id="PF00069">
    <property type="entry name" value="Pkinase"/>
    <property type="match status" value="1"/>
</dbReference>
<protein>
    <recommendedName>
        <fullName evidence="7">Protein kinase domain-containing protein</fullName>
    </recommendedName>
</protein>
<dbReference type="Proteomes" id="UP000660339">
    <property type="component" value="Unassembled WGS sequence"/>
</dbReference>
<accession>A0A8J3PER2</accession>
<dbReference type="PROSITE" id="PS00107">
    <property type="entry name" value="PROTEIN_KINASE_ATP"/>
    <property type="match status" value="1"/>
</dbReference>
<dbReference type="PROSITE" id="PS00108">
    <property type="entry name" value="PROTEIN_KINASE_ST"/>
    <property type="match status" value="1"/>
</dbReference>
<feature type="compositionally biased region" description="Polar residues" evidence="6">
    <location>
        <begin position="408"/>
        <end position="417"/>
    </location>
</feature>
<reference evidence="8" key="1">
    <citation type="submission" date="2021-01" db="EMBL/GenBank/DDBJ databases">
        <title>Whole genome shotgun sequence of Catellatospora methionotrophica NBRC 14553.</title>
        <authorList>
            <person name="Komaki H."/>
            <person name="Tamura T."/>
        </authorList>
    </citation>
    <scope>NUCLEOTIDE SEQUENCE</scope>
    <source>
        <strain evidence="8">NBRC 14553</strain>
    </source>
</reference>
<dbReference type="Gene3D" id="3.30.200.20">
    <property type="entry name" value="Phosphorylase Kinase, domain 1"/>
    <property type="match status" value="1"/>
</dbReference>
<evidence type="ECO:0000256" key="3">
    <source>
        <dbReference type="ARBA" id="ARBA00022777"/>
    </source>
</evidence>
<evidence type="ECO:0000256" key="5">
    <source>
        <dbReference type="PROSITE-ProRule" id="PRU10141"/>
    </source>
</evidence>
<evidence type="ECO:0000256" key="4">
    <source>
        <dbReference type="ARBA" id="ARBA00022840"/>
    </source>
</evidence>
<evidence type="ECO:0000256" key="2">
    <source>
        <dbReference type="ARBA" id="ARBA00022741"/>
    </source>
</evidence>
<dbReference type="RefSeq" id="WP_166378461.1">
    <property type="nucleotide sequence ID" value="NZ_BAAATT010000007.1"/>
</dbReference>
<dbReference type="AlphaFoldDB" id="A0A8J3PER2"/>
<sequence>MTVDAGRGDGAQGTGAPAPVLHPGDPRQAGGVRLLGRLGEGGMGVVFLGQAADGRRVAFKVIRPDYARDRHFLARFAAEAAAARRVARFCTAQVLDAGTDGDVAYLVTEYIEGPTLTAALETDGPMRGSTLDSLAIGIAVALNGIHAASIAHRDLKPGNVILSRVGPKVIDFGIARALDDQARLTASGDIVGTPAYMAPEQFRGTATTATDVFSWGAVVTYAATGRPPFGTGAPYELMHRILTDPPRLDGLEQPLRGLVAQALDKDPDRRPTARALLLALVGDAADPIDAGTRILSAQWTPPPAAATLPDPAPTRLDDDPARTGPGDGPARTGPGDGPAPTRPGDSQATGPLLGRRVVERSPAGRSRRTRALGALAAAALAAVVVVAASQGWWGGDPGGQTPGGDPSVSASAGQPSTPAGRVSTPAGQRTPSVGGSGLQPITIGVRVPEQGEVSLGFEKTRSYLLHLDTDRRLYLTGYVCRDLVPWQLFHLGGARVAGENLGCLQYGPLTLRAGDYELRLGGDGFEGSFALKVTAR</sequence>
<name>A0A8J3PER2_9ACTN</name>
<feature type="region of interest" description="Disordered" evidence="6">
    <location>
        <begin position="1"/>
        <end position="26"/>
    </location>
</feature>
<keyword evidence="3" id="KW-0418">Kinase</keyword>
<evidence type="ECO:0000256" key="1">
    <source>
        <dbReference type="ARBA" id="ARBA00022679"/>
    </source>
</evidence>
<keyword evidence="4 5" id="KW-0067">ATP-binding</keyword>
<dbReference type="PROSITE" id="PS50011">
    <property type="entry name" value="PROTEIN_KINASE_DOM"/>
    <property type="match status" value="1"/>
</dbReference>
<feature type="domain" description="Protein kinase" evidence="7">
    <location>
        <begin position="32"/>
        <end position="281"/>
    </location>
</feature>
<gene>
    <name evidence="8" type="ORF">Cme02nite_32130</name>
</gene>
<dbReference type="GO" id="GO:0005524">
    <property type="term" value="F:ATP binding"/>
    <property type="evidence" value="ECO:0007669"/>
    <property type="project" value="UniProtKB-UniRule"/>
</dbReference>
<dbReference type="InterPro" id="IPR000719">
    <property type="entry name" value="Prot_kinase_dom"/>
</dbReference>
<proteinExistence type="predicted"/>
<dbReference type="SUPFAM" id="SSF56112">
    <property type="entry name" value="Protein kinase-like (PK-like)"/>
    <property type="match status" value="1"/>
</dbReference>
<dbReference type="CDD" id="cd14014">
    <property type="entry name" value="STKc_PknB_like"/>
    <property type="match status" value="1"/>
</dbReference>
<feature type="region of interest" description="Disordered" evidence="6">
    <location>
        <begin position="395"/>
        <end position="440"/>
    </location>
</feature>
<keyword evidence="1" id="KW-0808">Transferase</keyword>
<dbReference type="InterPro" id="IPR008271">
    <property type="entry name" value="Ser/Thr_kinase_AS"/>
</dbReference>
<dbReference type="Gene3D" id="1.10.510.10">
    <property type="entry name" value="Transferase(Phosphotransferase) domain 1"/>
    <property type="match status" value="1"/>
</dbReference>
<dbReference type="SMART" id="SM00220">
    <property type="entry name" value="S_TKc"/>
    <property type="match status" value="1"/>
</dbReference>
<evidence type="ECO:0000259" key="7">
    <source>
        <dbReference type="PROSITE" id="PS50011"/>
    </source>
</evidence>
<evidence type="ECO:0000313" key="8">
    <source>
        <dbReference type="EMBL" id="GIG14881.1"/>
    </source>
</evidence>
<dbReference type="GO" id="GO:0004674">
    <property type="term" value="F:protein serine/threonine kinase activity"/>
    <property type="evidence" value="ECO:0007669"/>
    <property type="project" value="TreeGrafter"/>
</dbReference>
<comment type="caution">
    <text evidence="8">The sequence shown here is derived from an EMBL/GenBank/DDBJ whole genome shotgun (WGS) entry which is preliminary data.</text>
</comment>
<feature type="binding site" evidence="5">
    <location>
        <position position="60"/>
    </location>
    <ligand>
        <name>ATP</name>
        <dbReference type="ChEBI" id="CHEBI:30616"/>
    </ligand>
</feature>
<keyword evidence="9" id="KW-1185">Reference proteome</keyword>
<dbReference type="InterPro" id="IPR017441">
    <property type="entry name" value="Protein_kinase_ATP_BS"/>
</dbReference>
<dbReference type="PANTHER" id="PTHR43289">
    <property type="entry name" value="MITOGEN-ACTIVATED PROTEIN KINASE KINASE KINASE 20-RELATED"/>
    <property type="match status" value="1"/>
</dbReference>
<feature type="region of interest" description="Disordered" evidence="6">
    <location>
        <begin position="294"/>
        <end position="366"/>
    </location>
</feature>
<organism evidence="8 9">
    <name type="scientific">Catellatospora methionotrophica</name>
    <dbReference type="NCBI Taxonomy" id="121620"/>
    <lineage>
        <taxon>Bacteria</taxon>
        <taxon>Bacillati</taxon>
        <taxon>Actinomycetota</taxon>
        <taxon>Actinomycetes</taxon>
        <taxon>Micromonosporales</taxon>
        <taxon>Micromonosporaceae</taxon>
        <taxon>Catellatospora</taxon>
    </lineage>
</organism>
<evidence type="ECO:0000313" key="9">
    <source>
        <dbReference type="Proteomes" id="UP000660339"/>
    </source>
</evidence>
<dbReference type="PANTHER" id="PTHR43289:SF34">
    <property type="entry name" value="SERINE_THREONINE-PROTEIN KINASE YBDM-RELATED"/>
    <property type="match status" value="1"/>
</dbReference>
<dbReference type="InterPro" id="IPR011009">
    <property type="entry name" value="Kinase-like_dom_sf"/>
</dbReference>
<dbReference type="EMBL" id="BONJ01000017">
    <property type="protein sequence ID" value="GIG14881.1"/>
    <property type="molecule type" value="Genomic_DNA"/>
</dbReference>